<evidence type="ECO:0000259" key="2">
    <source>
        <dbReference type="PROSITE" id="PS50033"/>
    </source>
</evidence>
<feature type="compositionally biased region" description="Basic and acidic residues" evidence="1">
    <location>
        <begin position="136"/>
        <end position="150"/>
    </location>
</feature>
<dbReference type="InterPro" id="IPR029071">
    <property type="entry name" value="Ubiquitin-like_domsf"/>
</dbReference>
<feature type="compositionally biased region" description="Basic and acidic residues" evidence="1">
    <location>
        <begin position="114"/>
        <end position="129"/>
    </location>
</feature>
<feature type="domain" description="UBX" evidence="2">
    <location>
        <begin position="464"/>
        <end position="520"/>
    </location>
</feature>
<dbReference type="InterPro" id="IPR006577">
    <property type="entry name" value="UAS"/>
</dbReference>
<dbReference type="EMBL" id="PQIB02000011">
    <property type="protein sequence ID" value="RLM86517.1"/>
    <property type="molecule type" value="Genomic_DNA"/>
</dbReference>
<dbReference type="InterPro" id="IPR050730">
    <property type="entry name" value="UBX_domain-protein"/>
</dbReference>
<dbReference type="GO" id="GO:0043161">
    <property type="term" value="P:proteasome-mediated ubiquitin-dependent protein catabolic process"/>
    <property type="evidence" value="ECO:0007669"/>
    <property type="project" value="TreeGrafter"/>
</dbReference>
<feature type="compositionally biased region" description="Low complexity" evidence="1">
    <location>
        <begin position="395"/>
        <end position="408"/>
    </location>
</feature>
<proteinExistence type="predicted"/>
<dbReference type="GO" id="GO:0043130">
    <property type="term" value="F:ubiquitin binding"/>
    <property type="evidence" value="ECO:0007669"/>
    <property type="project" value="TreeGrafter"/>
</dbReference>
<keyword evidence="4" id="KW-1185">Reference proteome</keyword>
<dbReference type="STRING" id="4540.A0A3L6QRP8"/>
<feature type="compositionally biased region" description="Basic and acidic residues" evidence="1">
    <location>
        <begin position="158"/>
        <end position="172"/>
    </location>
</feature>
<dbReference type="PANTHER" id="PTHR23322">
    <property type="entry name" value="FAS-ASSOCIATED PROTEIN"/>
    <property type="match status" value="1"/>
</dbReference>
<dbReference type="Pfam" id="PF14555">
    <property type="entry name" value="UBA_4"/>
    <property type="match status" value="1"/>
</dbReference>
<evidence type="ECO:0000256" key="1">
    <source>
        <dbReference type="SAM" id="MobiDB-lite"/>
    </source>
</evidence>
<dbReference type="SMART" id="SM00594">
    <property type="entry name" value="UAS"/>
    <property type="match status" value="1"/>
</dbReference>
<dbReference type="Gene3D" id="3.40.30.10">
    <property type="entry name" value="Glutaredoxin"/>
    <property type="match status" value="1"/>
</dbReference>
<evidence type="ECO:0000313" key="3">
    <source>
        <dbReference type="EMBL" id="RLM86517.1"/>
    </source>
</evidence>
<dbReference type="SUPFAM" id="SSF54236">
    <property type="entry name" value="Ubiquitin-like"/>
    <property type="match status" value="1"/>
</dbReference>
<dbReference type="Pfam" id="PF13899">
    <property type="entry name" value="Thioredoxin_7"/>
    <property type="match status" value="1"/>
</dbReference>
<feature type="compositionally biased region" description="Basic and acidic residues" evidence="1">
    <location>
        <begin position="93"/>
        <end position="106"/>
    </location>
</feature>
<accession>A0A3L6QRP8</accession>
<name>A0A3L6QRP8_PANMI</name>
<sequence>MADEALAAFMDVTGCGYDDAFHRLASCGRHLGRAVSRFFNVDAGPSGTRRSPPPQEVSETEEDDDDAAPAPAPAARPERRARGRSPSGYSPLRGREREAAGGEHSRGEKKRRRVREDDGPSRGGREAGGSRRRRRSADSSDSEEKAEANNRSRRRRLDPKDPTSGSDKEEVTRRRRLLEYISSDGDKKVQANDSGRRLDCGTVVKSGGGGKKEDGSSSNPGPRFRENISSDDDDMMVYEAAPPPPPNSRTVEGLFKVPHELTYKGGFHDAKAHAARRARWLLVNVQQSLEFPSFVQNRDVWASDMVVRCVRVHFVLWQADADARGGGRKEAEKVLGYYKIPRDRLPVVDPVTGQAVDRLHGTDPNDFLVSMGPYTDKNPTMPVVRAKKPSASPGAQKKQTPATTTAPTSRQEQAPTVRKRAEPAVAVAPTGQNRQQQAAAVNKPAEPVAAAVAAAPTGQQPAASVAKVCKLRVRLPDGRVVAKEFGSQCAVAELFAYCRSELGEAVPAAALRRCREAGNR</sequence>
<dbReference type="PANTHER" id="PTHR23322:SF70">
    <property type="entry name" value="UBX DOMAIN-CONTAINING PROTEIN"/>
    <property type="match status" value="1"/>
</dbReference>
<feature type="region of interest" description="Disordered" evidence="1">
    <location>
        <begin position="39"/>
        <end position="233"/>
    </location>
</feature>
<protein>
    <submittedName>
        <fullName evidence="3">Plant UBX domain-containing protein 14</fullName>
    </submittedName>
</protein>
<comment type="caution">
    <text evidence="3">The sequence shown here is derived from an EMBL/GenBank/DDBJ whole genome shotgun (WGS) entry which is preliminary data.</text>
</comment>
<dbReference type="SUPFAM" id="SSF52833">
    <property type="entry name" value="Thioredoxin-like"/>
    <property type="match status" value="1"/>
</dbReference>
<organism evidence="3 4">
    <name type="scientific">Panicum miliaceum</name>
    <name type="common">Proso millet</name>
    <name type="synonym">Broomcorn millet</name>
    <dbReference type="NCBI Taxonomy" id="4540"/>
    <lineage>
        <taxon>Eukaryota</taxon>
        <taxon>Viridiplantae</taxon>
        <taxon>Streptophyta</taxon>
        <taxon>Embryophyta</taxon>
        <taxon>Tracheophyta</taxon>
        <taxon>Spermatophyta</taxon>
        <taxon>Magnoliopsida</taxon>
        <taxon>Liliopsida</taxon>
        <taxon>Poales</taxon>
        <taxon>Poaceae</taxon>
        <taxon>PACMAD clade</taxon>
        <taxon>Panicoideae</taxon>
        <taxon>Panicodae</taxon>
        <taxon>Paniceae</taxon>
        <taxon>Panicinae</taxon>
        <taxon>Panicum</taxon>
        <taxon>Panicum sect. Panicum</taxon>
    </lineage>
</organism>
<reference evidence="4" key="1">
    <citation type="journal article" date="2019" name="Nat. Commun.">
        <title>The genome of broomcorn millet.</title>
        <authorList>
            <person name="Zou C."/>
            <person name="Miki D."/>
            <person name="Li D."/>
            <person name="Tang Q."/>
            <person name="Xiao L."/>
            <person name="Rajput S."/>
            <person name="Deng P."/>
            <person name="Jia W."/>
            <person name="Huang R."/>
            <person name="Zhang M."/>
            <person name="Sun Y."/>
            <person name="Hu J."/>
            <person name="Fu X."/>
            <person name="Schnable P.S."/>
            <person name="Li F."/>
            <person name="Zhang H."/>
            <person name="Feng B."/>
            <person name="Zhu X."/>
            <person name="Liu R."/>
            <person name="Schnable J.C."/>
            <person name="Zhu J.-K."/>
            <person name="Zhang H."/>
        </authorList>
    </citation>
    <scope>NUCLEOTIDE SEQUENCE [LARGE SCALE GENOMIC DNA]</scope>
</reference>
<dbReference type="PROSITE" id="PS50033">
    <property type="entry name" value="UBX"/>
    <property type="match status" value="1"/>
</dbReference>
<dbReference type="AlphaFoldDB" id="A0A3L6QRP8"/>
<feature type="compositionally biased region" description="Basic and acidic residues" evidence="1">
    <location>
        <begin position="184"/>
        <end position="199"/>
    </location>
</feature>
<dbReference type="InterPro" id="IPR001012">
    <property type="entry name" value="UBX_dom"/>
</dbReference>
<evidence type="ECO:0000313" key="4">
    <source>
        <dbReference type="Proteomes" id="UP000275267"/>
    </source>
</evidence>
<dbReference type="Proteomes" id="UP000275267">
    <property type="component" value="Unassembled WGS sequence"/>
</dbReference>
<dbReference type="OrthoDB" id="270602at2759"/>
<dbReference type="GO" id="GO:0005634">
    <property type="term" value="C:nucleus"/>
    <property type="evidence" value="ECO:0007669"/>
    <property type="project" value="TreeGrafter"/>
</dbReference>
<feature type="compositionally biased region" description="Acidic residues" evidence="1">
    <location>
        <begin position="58"/>
        <end position="67"/>
    </location>
</feature>
<feature type="region of interest" description="Disordered" evidence="1">
    <location>
        <begin position="378"/>
        <end position="421"/>
    </location>
</feature>
<gene>
    <name evidence="3" type="ORF">C2845_PM04G08060</name>
</gene>
<dbReference type="InterPro" id="IPR036249">
    <property type="entry name" value="Thioredoxin-like_sf"/>
</dbReference>